<evidence type="ECO:0000256" key="3">
    <source>
        <dbReference type="ARBA" id="ARBA00023034"/>
    </source>
</evidence>
<keyword evidence="8" id="KW-1185">Reference proteome</keyword>
<dbReference type="OrthoDB" id="118154at2759"/>
<dbReference type="Proteomes" id="UP000657918">
    <property type="component" value="Unassembled WGS sequence"/>
</dbReference>
<reference evidence="7 8" key="1">
    <citation type="submission" date="2020-10" db="EMBL/GenBank/DDBJ databases">
        <title>Plant Genome Project.</title>
        <authorList>
            <person name="Zhang R.-G."/>
        </authorList>
    </citation>
    <scope>NUCLEOTIDE SEQUENCE [LARGE SCALE GENOMIC DNA]</scope>
    <source>
        <strain evidence="7">FAFU-HL-1</strain>
        <tissue evidence="7">Leaf</tissue>
    </source>
</reference>
<dbReference type="Gene3D" id="1.25.40.90">
    <property type="match status" value="1"/>
</dbReference>
<dbReference type="InterPro" id="IPR002014">
    <property type="entry name" value="VHS_dom"/>
</dbReference>
<dbReference type="SMART" id="SM00288">
    <property type="entry name" value="VHS"/>
    <property type="match status" value="1"/>
</dbReference>
<sequence length="703" mass="77172">MDSSRRAVESYWRSRMIDGATSDEDKVTPVYKLEEICELLRSSHVTIVKEVSDFILKRLDHKSPVVKQKALRLIKYAVGKSGVEFRREMQRHSAAVRQLFHYKGQMDSLKGDALNKAVRDTAHEAISAIFSEENGKPAAPAENLNKRIQGFGNTNFDMPYEDKKSFLTEVVGLGSASIKQGITSLTQSHSLRKNDNGNYKSPNLHRSLTIENDDSDRYQPVQLNNEPQGSFGVSKNVATGPWGQDSRVTNGETKNEESSSRYTESKTREEKLLETLVTSGGVRLQPTRDAIQAFLVEAAKLNALALSDALESKLQSPVRMKAVCLLESILRRKDDEHFSILYSYFNENKDSVVRCSESPQNSLREKANKVLSLLGGEPHGDLGGNSVKAEAAHVQMPDLIDTGDSDDFFGTDDSIKKPSEQHIVNPMTSTTPLIDDLFGDNVGTSASTEEQKNEDPFADVSFHTSEGREHEDDLFSGMTFDDKPGADENHMPTNKNGPELFDIFGSNSEFLKGQENSETGISDLMAGMSINENVSKTKLQVASPAVLTESLFSDLTSNPSHQVTNDALNGSLGLSVTGVNVNPLYPSGTVPYNMHPGIMLNPAFQSQPMNYAAMGNFLAQQQFLATMSNIQHLSNLNVQNAGVSHASGIDGGGYVSALPDIFQSNYPNQVPTSTMNNSKKEDTRAFDFISDHVAAARDPKRVA</sequence>
<dbReference type="CDD" id="cd03572">
    <property type="entry name" value="ENTH_like_Tepsin"/>
    <property type="match status" value="1"/>
</dbReference>
<evidence type="ECO:0000256" key="4">
    <source>
        <dbReference type="ARBA" id="ARBA00023329"/>
    </source>
</evidence>
<keyword evidence="4" id="KW-0968">Cytoplasmic vesicle</keyword>
<dbReference type="GO" id="GO:0030136">
    <property type="term" value="C:clathrin-coated vesicle"/>
    <property type="evidence" value="ECO:0007669"/>
    <property type="project" value="UniProtKB-SubCell"/>
</dbReference>
<comment type="caution">
    <text evidence="7">The sequence shown here is derived from an EMBL/GenBank/DDBJ whole genome shotgun (WGS) entry which is preliminary data.</text>
</comment>
<evidence type="ECO:0000313" key="7">
    <source>
        <dbReference type="EMBL" id="KAF9690115.1"/>
    </source>
</evidence>
<dbReference type="GO" id="GO:0043130">
    <property type="term" value="F:ubiquitin binding"/>
    <property type="evidence" value="ECO:0007669"/>
    <property type="project" value="InterPro"/>
</dbReference>
<dbReference type="PANTHER" id="PTHR21514:SF0">
    <property type="entry name" value="AP-4 COMPLEX ACCESSORY SUBUNIT TEPSIN"/>
    <property type="match status" value="1"/>
</dbReference>
<dbReference type="InterPro" id="IPR035802">
    <property type="entry name" value="ENTH/VHS_tepsin"/>
</dbReference>
<feature type="region of interest" description="Disordered" evidence="5">
    <location>
        <begin position="217"/>
        <end position="267"/>
    </location>
</feature>
<evidence type="ECO:0000256" key="5">
    <source>
        <dbReference type="SAM" id="MobiDB-lite"/>
    </source>
</evidence>
<comment type="subcellular location">
    <subcellularLocation>
        <location evidence="1">Cytoplasmic vesicle</location>
        <location evidence="1">Clathrin-coated vesicle</location>
    </subcellularLocation>
    <subcellularLocation>
        <location evidence="2">Golgi apparatus</location>
        <location evidence="2">trans-Golgi network</location>
    </subcellularLocation>
</comment>
<feature type="compositionally biased region" description="Polar residues" evidence="5">
    <location>
        <begin position="221"/>
        <end position="237"/>
    </location>
</feature>
<dbReference type="InterPro" id="IPR008942">
    <property type="entry name" value="ENTH_VHS"/>
</dbReference>
<dbReference type="InterPro" id="IPR013809">
    <property type="entry name" value="ENTH"/>
</dbReference>
<feature type="compositionally biased region" description="Basic and acidic residues" evidence="5">
    <location>
        <begin position="253"/>
        <end position="267"/>
    </location>
</feature>
<accession>A0A835NCH7</accession>
<dbReference type="AlphaFoldDB" id="A0A835NCH7"/>
<proteinExistence type="predicted"/>
<feature type="domain" description="VHS" evidence="6">
    <location>
        <begin position="20"/>
        <end position="89"/>
    </location>
</feature>
<dbReference type="EMBL" id="JADGMS010000001">
    <property type="protein sequence ID" value="KAF9690115.1"/>
    <property type="molecule type" value="Genomic_DNA"/>
</dbReference>
<protein>
    <recommendedName>
        <fullName evidence="6">VHS domain-containing protein</fullName>
    </recommendedName>
</protein>
<evidence type="ECO:0000256" key="1">
    <source>
        <dbReference type="ARBA" id="ARBA00004132"/>
    </source>
</evidence>
<name>A0A835NCH7_9ROSI</name>
<keyword evidence="3" id="KW-0333">Golgi apparatus</keyword>
<organism evidence="7 8">
    <name type="scientific">Salix dunnii</name>
    <dbReference type="NCBI Taxonomy" id="1413687"/>
    <lineage>
        <taxon>Eukaryota</taxon>
        <taxon>Viridiplantae</taxon>
        <taxon>Streptophyta</taxon>
        <taxon>Embryophyta</taxon>
        <taxon>Tracheophyta</taxon>
        <taxon>Spermatophyta</taxon>
        <taxon>Magnoliopsida</taxon>
        <taxon>eudicotyledons</taxon>
        <taxon>Gunneridae</taxon>
        <taxon>Pentapetalae</taxon>
        <taxon>rosids</taxon>
        <taxon>fabids</taxon>
        <taxon>Malpighiales</taxon>
        <taxon>Salicaceae</taxon>
        <taxon>Saliceae</taxon>
        <taxon>Salix</taxon>
    </lineage>
</organism>
<evidence type="ECO:0000313" key="8">
    <source>
        <dbReference type="Proteomes" id="UP000657918"/>
    </source>
</evidence>
<dbReference type="PROSITE" id="PS50179">
    <property type="entry name" value="VHS"/>
    <property type="match status" value="1"/>
</dbReference>
<dbReference type="GO" id="GO:0032588">
    <property type="term" value="C:trans-Golgi network membrane"/>
    <property type="evidence" value="ECO:0007669"/>
    <property type="project" value="TreeGrafter"/>
</dbReference>
<feature type="compositionally biased region" description="Basic and acidic residues" evidence="5">
    <location>
        <begin position="480"/>
        <end position="490"/>
    </location>
</feature>
<dbReference type="InterPro" id="IPR039273">
    <property type="entry name" value="TEPSIN"/>
</dbReference>
<evidence type="ECO:0000259" key="6">
    <source>
        <dbReference type="PROSITE" id="PS50179"/>
    </source>
</evidence>
<dbReference type="SUPFAM" id="SSF48464">
    <property type="entry name" value="ENTH/VHS domain"/>
    <property type="match status" value="1"/>
</dbReference>
<evidence type="ECO:0000256" key="2">
    <source>
        <dbReference type="ARBA" id="ARBA00004601"/>
    </source>
</evidence>
<feature type="region of interest" description="Disordered" evidence="5">
    <location>
        <begin position="464"/>
        <end position="491"/>
    </location>
</feature>
<dbReference type="PANTHER" id="PTHR21514">
    <property type="entry name" value="AP-4 COMPLEX ACCESSORY SUBUNIT TEPSIN"/>
    <property type="match status" value="1"/>
</dbReference>
<dbReference type="Pfam" id="PF01417">
    <property type="entry name" value="ENTH"/>
    <property type="match status" value="1"/>
</dbReference>
<dbReference type="GO" id="GO:0035091">
    <property type="term" value="F:phosphatidylinositol binding"/>
    <property type="evidence" value="ECO:0007669"/>
    <property type="project" value="InterPro"/>
</dbReference>
<gene>
    <name evidence="7" type="ORF">SADUNF_Sadunf01G0162300</name>
</gene>